<keyword evidence="3" id="KW-1185">Reference proteome</keyword>
<dbReference type="Pfam" id="PF24347">
    <property type="entry name" value="FIGL1_N"/>
    <property type="match status" value="1"/>
</dbReference>
<name>A0A7J7D2A3_TRIWF</name>
<protein>
    <recommendedName>
        <fullName evidence="1">FIGL1 N-terminal domain-containing protein</fullName>
    </recommendedName>
</protein>
<reference evidence="2 3" key="1">
    <citation type="journal article" date="2020" name="Nat. Commun.">
        <title>Genome of Tripterygium wilfordii and identification of cytochrome P450 involved in triptolide biosynthesis.</title>
        <authorList>
            <person name="Tu L."/>
            <person name="Su P."/>
            <person name="Zhang Z."/>
            <person name="Gao L."/>
            <person name="Wang J."/>
            <person name="Hu T."/>
            <person name="Zhou J."/>
            <person name="Zhang Y."/>
            <person name="Zhao Y."/>
            <person name="Liu Y."/>
            <person name="Song Y."/>
            <person name="Tong Y."/>
            <person name="Lu Y."/>
            <person name="Yang J."/>
            <person name="Xu C."/>
            <person name="Jia M."/>
            <person name="Peters R.J."/>
            <person name="Huang L."/>
            <person name="Gao W."/>
        </authorList>
    </citation>
    <scope>NUCLEOTIDE SEQUENCE [LARGE SCALE GENOMIC DNA]</scope>
    <source>
        <strain evidence="3">cv. XIE 37</strain>
        <tissue evidence="2">Leaf</tissue>
    </source>
</reference>
<dbReference type="InterPro" id="IPR056224">
    <property type="entry name" value="FIGL1_N"/>
</dbReference>
<proteinExistence type="predicted"/>
<dbReference type="Proteomes" id="UP000593562">
    <property type="component" value="Unassembled WGS sequence"/>
</dbReference>
<comment type="caution">
    <text evidence="2">The sequence shown here is derived from an EMBL/GenBank/DDBJ whole genome shotgun (WGS) entry which is preliminary data.</text>
</comment>
<gene>
    <name evidence="2" type="ORF">HS088_TW11G00529</name>
</gene>
<evidence type="ECO:0000313" key="3">
    <source>
        <dbReference type="Proteomes" id="UP000593562"/>
    </source>
</evidence>
<evidence type="ECO:0000313" key="2">
    <source>
        <dbReference type="EMBL" id="KAF5740460.1"/>
    </source>
</evidence>
<sequence length="113" mass="12931">MKKEGRCWRKEVDEKLRRLHSLCFGADHALERHDYESAHSTLGLSLVGFLDSTSITLANEFLARQIRLDAASKVYQARHALTPESDRQAFEQAERAPGTTFRMKGEIDIEKIK</sequence>
<accession>A0A7J7D2A3</accession>
<dbReference type="AlphaFoldDB" id="A0A7J7D2A3"/>
<dbReference type="EMBL" id="JAAARO010000011">
    <property type="protein sequence ID" value="KAF5740460.1"/>
    <property type="molecule type" value="Genomic_DNA"/>
</dbReference>
<dbReference type="InParanoid" id="A0A7J7D2A3"/>
<feature type="domain" description="FIGL1 N-terminal" evidence="1">
    <location>
        <begin position="6"/>
        <end position="79"/>
    </location>
</feature>
<evidence type="ECO:0000259" key="1">
    <source>
        <dbReference type="Pfam" id="PF24347"/>
    </source>
</evidence>
<organism evidence="2 3">
    <name type="scientific">Tripterygium wilfordii</name>
    <name type="common">Thunder God vine</name>
    <dbReference type="NCBI Taxonomy" id="458696"/>
    <lineage>
        <taxon>Eukaryota</taxon>
        <taxon>Viridiplantae</taxon>
        <taxon>Streptophyta</taxon>
        <taxon>Embryophyta</taxon>
        <taxon>Tracheophyta</taxon>
        <taxon>Spermatophyta</taxon>
        <taxon>Magnoliopsida</taxon>
        <taxon>eudicotyledons</taxon>
        <taxon>Gunneridae</taxon>
        <taxon>Pentapetalae</taxon>
        <taxon>rosids</taxon>
        <taxon>fabids</taxon>
        <taxon>Celastrales</taxon>
        <taxon>Celastraceae</taxon>
        <taxon>Tripterygium</taxon>
    </lineage>
</organism>